<dbReference type="STRING" id="1239962.C943_04306"/>
<accession>M7XFW9</accession>
<name>M7XFW9_9BACT</name>
<dbReference type="EMBL" id="AMZY02000009">
    <property type="protein sequence ID" value="EMS33428.1"/>
    <property type="molecule type" value="Genomic_DNA"/>
</dbReference>
<comment type="caution">
    <text evidence="1">The sequence shown here is derived from an EMBL/GenBank/DDBJ whole genome shotgun (WGS) entry which is preliminary data.</text>
</comment>
<evidence type="ECO:0000313" key="2">
    <source>
        <dbReference type="Proteomes" id="UP000010953"/>
    </source>
</evidence>
<reference evidence="1" key="1">
    <citation type="submission" date="2013-01" db="EMBL/GenBank/DDBJ databases">
        <title>Genome assembly of Mariniradius saccharolyticus AK6.</title>
        <authorList>
            <person name="Vaidya B."/>
            <person name="Khatri I."/>
            <person name="Tanuku N.R.S."/>
            <person name="Subramanian S."/>
            <person name="Pinnaka A."/>
        </authorList>
    </citation>
    <scope>NUCLEOTIDE SEQUENCE [LARGE SCALE GENOMIC DNA]</scope>
    <source>
        <strain evidence="1">AK6</strain>
    </source>
</reference>
<evidence type="ECO:0000313" key="1">
    <source>
        <dbReference type="EMBL" id="EMS33428.1"/>
    </source>
</evidence>
<sequence length="39" mass="4417">MDCLSCSNSYVKATIIQKSIFQARRSSHVGMIMNLQKVK</sequence>
<proteinExistence type="predicted"/>
<keyword evidence="2" id="KW-1185">Reference proteome</keyword>
<dbReference type="InParanoid" id="M7XFW9"/>
<protein>
    <submittedName>
        <fullName evidence="1">Uncharacterized protein</fullName>
    </submittedName>
</protein>
<dbReference type="Proteomes" id="UP000010953">
    <property type="component" value="Unassembled WGS sequence"/>
</dbReference>
<dbReference type="AlphaFoldDB" id="M7XFW9"/>
<organism evidence="1 2">
    <name type="scientific">Mariniradius saccharolyticus AK6</name>
    <dbReference type="NCBI Taxonomy" id="1239962"/>
    <lineage>
        <taxon>Bacteria</taxon>
        <taxon>Pseudomonadati</taxon>
        <taxon>Bacteroidota</taxon>
        <taxon>Cytophagia</taxon>
        <taxon>Cytophagales</taxon>
        <taxon>Cyclobacteriaceae</taxon>
        <taxon>Mariniradius</taxon>
    </lineage>
</organism>
<gene>
    <name evidence="1" type="ORF">C943_04306</name>
</gene>